<sequence>MDELILQRIAKGLYATASVNDETGLVFMPESDPGLTSLTLEGNVTEAGRWLVWSHGPLAPALTQVAPLLKTRDRRILFSRGPYGGGVIMTGAAIGTIPGNSFLKTLRPDFPSLTGKLIKNLPAIAISQSVLVCDSNGLTLQPTGQKHQFVGAGVSTEIPNLHLAARGLRGGCFVFDLGLRFERLEEFGIRSVVTAEGPRPVGTTVKALREVRPLFQKNNQPAGTRLNVTVAFDPMDGENWERMHFVPHPSTMLRSRFKGVHGHDVLLTVPAAGTVPEPPRFRLVLNRDEQDLAGIVRSFEASLMPEGPFDLTLAMPEQVMAVATNDTGLAVGDTPHEYLRTSPMQNGKPRRLTFRLGGGHVKPDDDSGPGDGVLIGADRPFEDVTLWAKLEFAPSVPTAEFISEARALRQLERDQTNTAGVRPRRPDPRPLPGAELGGDLGYVPILPPPNGKLYAGDVPIPALLSSARRRAAMPTAPAKPKTPESLNRSLPQILSKPRVTTAGYEVYEDTEGNIREIVFARGAWDKTIEGRLSVAGKPDEVDPNKPGLVPGDITAAILRNQLFMALDREAVLGQQEPEFQIKGQIAISGWGFEIKFLSEAGTAAEVAKAASKHALVLFKGYEGLSIRQLVETINLKLWSGKRYITDAEDAAERVRNLHDKITKIQEFKGDPRYDALRAALDDPDWNGVLVLDMSINPSNLPAQIKGLMGGIDKDEFRADHVGFPVQRVRDSGSNPKAKPFAAVTYESKPLEPDQSKQYEFNVKKLAAGFAAGKLQDFDCELELRVGQLFGDDGLTLTKNGTTVETNVVTLEGSYERRTENGSSVEVYKFLSKDHLEIRMQDDFPLIKTLRIDQIGYSAKVIPPKVNGPSVERVEGKFLIDGDMDFKPLNLGLGDKFDFFDIEKVKFGDLAIDMNFIIDALGSISPPKLSFSPGALRFDFMSGEKKPGGGGFFGSFSLKWKGFGLLSSGLKLGDIDFVSIALKNDFSIETEFFLTFELDMGSFGSLGSLLKDFKMELALAFGFNKGKFALELGMAFPSSPAGSLDISFQGVLELKAKKYELVQLIYKKATGEEGKAWGFRGVEVELRVFNVELPPAGAKTGVYIFSDPGNIDAGVGWLLSTVVPKKGGSIDLRHLTLGQRIDPLPGIDTSGQRISTQLVLEQLAQGATGMPVGKEVGDNTAEEIEIPDVRYAPQRDWTVGFDVKLFDYLGLGLAIRDPDLAGLRVEAADLFDIDVLYRKLADDLGVYSAEVSLAEELRHWQFGAAGITIPVIAFDIYTNGDWGVDLGYPYNKDFTRAFHINIFPFTGAGGFTFRRVSGPGAKLLPSEGQLKDGTFARYDPITEVQMGARVGLGLAVGGGIFRAGLSLTVYMYLSGAYGRLRIPSGKAPVASPSYILVEGIVGIMGELYGYVDFGIVRAGVNITLWVEAGVLFETDKALRLHYEVGVRVRVSVVIARVCVWGSCFEISVSFSFSTQVRIEQTVGRENRRPYRYGSPSLEALHSQRLKTSLRSTGPDWTQMPVPADWGATGPKVPLSCILQPDITLAFAASDGAPDPQAVMLLATQLTDEARDTRSAGPISAAEELVRGLTAWAIQANASDLTALNAPLLRAISARVSGDDSAQELNPHARRPTATEVYDFLTKAFEATALDLPDRGTQSVSTGARGALIPLPSALQIKRNVDAPYSLDDFDFVTADYLARVNSLTEDQLLTVVGDGAPGAPSQSVADVLTQEWAALVMRGALGKLADYLDTLEPSSADLDAKRTLAQLMTWLGTAHDSETAKSIELRSPAAEVAMLAGRSLIAGPRIPLPETGNTPDWLENAPQGAEADWFHPLFRLGGMQFPIDPAHGPVIPAGQYSWLSVPQEINFEAAELSTLVALKAAAETLEQDADAKKVNLFNTHLTRAPLFDSRPRHLRFGALRMADTIDSRPLWSLDELLSEGKMAFKQVERLRRSDTKDNAPLSYLDLTPGELSALVPAMVLDLSVNANTPEQTNPATETSEPEITALMIQAMEETARALLDVALDPDRLDRPEIGAVKLYLVDKDGTAGNEVGATPDGRPVIIKTNPSREVAPAKAARGFRAADRSVVSATDGTAFLELIRQAVIVNTGGFTLLVPKEDLPEKPNQGGGDPLNSGLRLRIVVELGTPGQPSGLASANDPRLEFANRLIGAPASWPEQTVLAADMGFELYPLHQPGVLPVNVTRDPASDQMKEEVELLAQRFSTASFELSFEGNVILARDRSVAVQPDHEEKQEGAPREAADAPLSYRASIAVGQLTGHTASPAVARTESIAGVARQVALYDLVGKTVEIAVHWRDVYGNLWGNKAAASGGLPMHYCDRMIGIVGLPFLRIVQTPATVNGGFGLHVDLSFDLKAVEAAMGDGMDPGHLRLAADTLQRAAAQLRDTRVTLELGLGSQTETPSTALDATRKEEIVGFLDAMATEVTKAAGGSAPSTLTSLSLAVKVALPDLATPVEYTVALRVKRPAPQDEPGLYPLDDVREALPRLISDNEVYAALEPFVTTVQDVPIATDATPNKPAVAKPGTTTGPRTPLSAYLDALENAVATSHRVATGRSGRPLGGAAAIWLIPKGMLDKITDGALSARMGRAFAFRPLHNSLMSVDFGGDTGAAAISQPPSMPERTVRVWDADVDLETRRVIDYLERLNDPKLIAASIAADKGVAPKLDGFVAACQELRRAFAARLVDAQLAPVLANQDVAELTKQMRDRVSDRLSRDLTRYDTTGGFLLFPESGVADADEGGEVYAELILPEATPVGTVIDATPPTLAIQPFSIQIGATTLAADNRRSDVLLSFPVQTESIQAAPPAGLRITHLQSSKRASAGSNGAGYRPTSWLKLHDQVAQDPSQTSRLAGWTKIALSDAANAIIPIRRVPKAPVLVGERFLPEVSQAQPPVKLKAVRQWTSLHRLDIGPMLAQDRLTSRVIYSSGESGDAARKKLQRVADEPLAIRMLRFGEEIRLIPVEDVYLAPNRGEIQAWLIERFEVLVRPPAARAEQLREAVPMLDTVTVIERKPEGTGELIVTLERLDQVAPKARWFIEDGGEGKELAVPAAGSGAVTHPPCSVPDTQRRGLRFEHLDALVEGDAVSEHWIDRNRKAGNFELRSDFVYTTAIVGSGEPVTPVLDHKMPVQLGDRIKVDGNGDVDGGALKQQMRCIVRDLLGGAERLLKTDIVIEYESDVFMGTADEWREPGGPMIFAITGYQEDIDNNLNNLADQITENLMSWALRGPVRDGQNYPLGRLLFDIRIYNATPDGEDFDDTRVLWLRRGELHFSGELNDQ</sequence>
<evidence type="ECO:0000256" key="1">
    <source>
        <dbReference type="SAM" id="MobiDB-lite"/>
    </source>
</evidence>
<evidence type="ECO:0000313" key="3">
    <source>
        <dbReference type="Proteomes" id="UP000442533"/>
    </source>
</evidence>
<gene>
    <name evidence="2" type="ORF">GL279_18270</name>
</gene>
<keyword evidence="3" id="KW-1185">Reference proteome</keyword>
<proteinExistence type="predicted"/>
<protein>
    <recommendedName>
        <fullName evidence="4">LysM domain-containing protein</fullName>
    </recommendedName>
</protein>
<evidence type="ECO:0008006" key="4">
    <source>
        <dbReference type="Google" id="ProtNLM"/>
    </source>
</evidence>
<accession>A0A844H8S1</accession>
<dbReference type="EMBL" id="WMIF01000045">
    <property type="protein sequence ID" value="MTH36535.1"/>
    <property type="molecule type" value="Genomic_DNA"/>
</dbReference>
<reference evidence="2 3" key="1">
    <citation type="submission" date="2019-11" db="EMBL/GenBank/DDBJ databases">
        <authorList>
            <person name="Dong K."/>
        </authorList>
    </citation>
    <scope>NUCLEOTIDE SEQUENCE [LARGE SCALE GENOMIC DNA]</scope>
    <source>
        <strain evidence="2 3">JCM 17370</strain>
    </source>
</reference>
<evidence type="ECO:0000313" key="2">
    <source>
        <dbReference type="EMBL" id="MTH36535.1"/>
    </source>
</evidence>
<name>A0A844H8S1_9RHOB</name>
<dbReference type="RefSeq" id="WP_155066044.1">
    <property type="nucleotide sequence ID" value="NZ_WMIF01000045.1"/>
</dbReference>
<comment type="caution">
    <text evidence="2">The sequence shown here is derived from an EMBL/GenBank/DDBJ whole genome shotgun (WGS) entry which is preliminary data.</text>
</comment>
<feature type="region of interest" description="Disordered" evidence="1">
    <location>
        <begin position="412"/>
        <end position="433"/>
    </location>
</feature>
<organism evidence="2 3">
    <name type="scientific">Paracoccus limosus</name>
    <dbReference type="NCBI Taxonomy" id="913252"/>
    <lineage>
        <taxon>Bacteria</taxon>
        <taxon>Pseudomonadati</taxon>
        <taxon>Pseudomonadota</taxon>
        <taxon>Alphaproteobacteria</taxon>
        <taxon>Rhodobacterales</taxon>
        <taxon>Paracoccaceae</taxon>
        <taxon>Paracoccus</taxon>
    </lineage>
</organism>
<dbReference type="Proteomes" id="UP000442533">
    <property type="component" value="Unassembled WGS sequence"/>
</dbReference>
<dbReference type="OrthoDB" id="8248741at2"/>